<dbReference type="GO" id="GO:0005886">
    <property type="term" value="C:plasma membrane"/>
    <property type="evidence" value="ECO:0007669"/>
    <property type="project" value="TreeGrafter"/>
</dbReference>
<feature type="compositionally biased region" description="Basic and acidic residues" evidence="1">
    <location>
        <begin position="262"/>
        <end position="282"/>
    </location>
</feature>
<dbReference type="EMBL" id="VNKQ01000014">
    <property type="protein sequence ID" value="KAG0646780.1"/>
    <property type="molecule type" value="Genomic_DNA"/>
</dbReference>
<dbReference type="GO" id="GO:0005634">
    <property type="term" value="C:nucleus"/>
    <property type="evidence" value="ECO:0007669"/>
    <property type="project" value="TreeGrafter"/>
</dbReference>
<feature type="compositionally biased region" description="Basic and acidic residues" evidence="1">
    <location>
        <begin position="42"/>
        <end position="63"/>
    </location>
</feature>
<dbReference type="AlphaFoldDB" id="A0A9P6VFB8"/>
<evidence type="ECO:0000313" key="3">
    <source>
        <dbReference type="Proteomes" id="UP000785200"/>
    </source>
</evidence>
<evidence type="ECO:0000256" key="1">
    <source>
        <dbReference type="SAM" id="MobiDB-lite"/>
    </source>
</evidence>
<reference evidence="2" key="1">
    <citation type="submission" date="2019-07" db="EMBL/GenBank/DDBJ databases">
        <title>Hyphodiscus hymeniophilus genome sequencing and assembly.</title>
        <authorList>
            <person name="Kramer G."/>
            <person name="Nodwell J."/>
        </authorList>
    </citation>
    <scope>NUCLEOTIDE SEQUENCE</scope>
    <source>
        <strain evidence="2">ATCC 34498</strain>
    </source>
</reference>
<dbReference type="Gene3D" id="1.10.220.10">
    <property type="entry name" value="Annexin"/>
    <property type="match status" value="3"/>
</dbReference>
<accession>A0A9P6VFB8</accession>
<dbReference type="GO" id="GO:0005509">
    <property type="term" value="F:calcium ion binding"/>
    <property type="evidence" value="ECO:0007669"/>
    <property type="project" value="InterPro"/>
</dbReference>
<protein>
    <submittedName>
        <fullName evidence="2">Phospholipase A2 inhibitory</fullName>
    </submittedName>
</protein>
<dbReference type="GO" id="GO:0012506">
    <property type="term" value="C:vesicle membrane"/>
    <property type="evidence" value="ECO:0007669"/>
    <property type="project" value="TreeGrafter"/>
</dbReference>
<feature type="compositionally biased region" description="Basic and acidic residues" evidence="1">
    <location>
        <begin position="102"/>
        <end position="191"/>
    </location>
</feature>
<dbReference type="OrthoDB" id="2134400at2759"/>
<feature type="region of interest" description="Disordered" evidence="1">
    <location>
        <begin position="1"/>
        <end position="355"/>
    </location>
</feature>
<dbReference type="Proteomes" id="UP000785200">
    <property type="component" value="Unassembled WGS sequence"/>
</dbReference>
<gene>
    <name evidence="2" type="ORF">D0Z07_6154</name>
</gene>
<proteinExistence type="predicted"/>
<dbReference type="GO" id="GO:0005737">
    <property type="term" value="C:cytoplasm"/>
    <property type="evidence" value="ECO:0007669"/>
    <property type="project" value="TreeGrafter"/>
</dbReference>
<evidence type="ECO:0000313" key="2">
    <source>
        <dbReference type="EMBL" id="KAG0646780.1"/>
    </source>
</evidence>
<dbReference type="GO" id="GO:0001786">
    <property type="term" value="F:phosphatidylserine binding"/>
    <property type="evidence" value="ECO:0007669"/>
    <property type="project" value="TreeGrafter"/>
</dbReference>
<keyword evidence="3" id="KW-1185">Reference proteome</keyword>
<dbReference type="InterPro" id="IPR037104">
    <property type="entry name" value="Annexin_sf"/>
</dbReference>
<organism evidence="2 3">
    <name type="scientific">Hyphodiscus hymeniophilus</name>
    <dbReference type="NCBI Taxonomy" id="353542"/>
    <lineage>
        <taxon>Eukaryota</taxon>
        <taxon>Fungi</taxon>
        <taxon>Dikarya</taxon>
        <taxon>Ascomycota</taxon>
        <taxon>Pezizomycotina</taxon>
        <taxon>Leotiomycetes</taxon>
        <taxon>Helotiales</taxon>
        <taxon>Hyphodiscaceae</taxon>
        <taxon>Hyphodiscus</taxon>
    </lineage>
</organism>
<feature type="compositionally biased region" description="Basic and acidic residues" evidence="1">
    <location>
        <begin position="1"/>
        <end position="27"/>
    </location>
</feature>
<name>A0A9P6VFB8_9HELO</name>
<dbReference type="PANTHER" id="PTHR10502:SF107">
    <property type="entry name" value="ANNEXIN ANXC4 (AFU_ORTHOLOGUE AFUA_3G07020)"/>
    <property type="match status" value="1"/>
</dbReference>
<comment type="caution">
    <text evidence="2">The sequence shown here is derived from an EMBL/GenBank/DDBJ whole genome shotgun (WGS) entry which is preliminary data.</text>
</comment>
<dbReference type="GO" id="GO:0005544">
    <property type="term" value="F:calcium-dependent phospholipid binding"/>
    <property type="evidence" value="ECO:0007669"/>
    <property type="project" value="InterPro"/>
</dbReference>
<feature type="compositionally biased region" description="Pro residues" evidence="1">
    <location>
        <begin position="231"/>
        <end position="253"/>
    </location>
</feature>
<sequence length="774" mass="88427">MSLDPRDSRRRDRSRSPGRRDDRERSTSRVRAPRAPSPPSSRYEDDSRDRGYDYEETTVRSSREPAVVTAEPRDPRYAGAASKYRTDSPPGARDPYAMPGAFKEKEVEEVKARYGDRREKDYYAEKTYGRKDEYRRKDEYERPASPPERPRYEAETYKYAEPKYAGSREREREREYDPRRYEEEKHAKEKAASFTLHAGHTNISAGINMGHDSHDRPQYAPPSPSGYGHPPAAPYGQPYPPPPAPYGAPPASPPSRHSSYAEPKKWEYAQPDEKITYSKRTETTYGGRPATPPRPQYGRKESDPRTRHSSYGGDSARSSKSNVVTVEPGARPRREPSPGPGLAPRMHSLSVSTGHHGGAALSLAAAPGSPLLESYHGTYQSISPMPSPLMIAASSHTDLAIIESISPLSSDDELRGGKKGRRTARFHDPEEEATVLAKALKGEKRAPDTEPLIEILPGLTHEQVLDLRVEYKKIVKTGSEKKGVNIAKHIKLRLKEEDPSLMKACYACALGKWESEAYWANFWYQGEKSRRELLIESLMGRTNREIREIKDGFSDKKYSDSLVKCMKTELKEDKFKKAVLMVLEEKKMEERPGYRLDMHLVEDDVHDLYKAVRSEKGGESAMISIIVVRSDAHLREILRMYETTYRANFAREMLKKSGNLVGELLAHILNGVINKPVRDALLVHHALSLGKSDNIRTELLISRLVRYHWDRPHMEAVKKEYRTRYGIEMQKAVAEGTRGDWGRFCEMLCMRRMPDEVREVRRVEEYKEYRSDRR</sequence>
<dbReference type="SUPFAM" id="SSF47874">
    <property type="entry name" value="Annexin"/>
    <property type="match status" value="1"/>
</dbReference>
<dbReference type="PANTHER" id="PTHR10502">
    <property type="entry name" value="ANNEXIN"/>
    <property type="match status" value="1"/>
</dbReference>